<dbReference type="AlphaFoldDB" id="A0A7S2G9W9"/>
<evidence type="ECO:0000313" key="2">
    <source>
        <dbReference type="EMBL" id="CAD9436447.1"/>
    </source>
</evidence>
<protein>
    <submittedName>
        <fullName evidence="2">Uncharacterized protein</fullName>
    </submittedName>
</protein>
<proteinExistence type="predicted"/>
<organism evidence="2">
    <name type="scientific">Haptolina brevifila</name>
    <dbReference type="NCBI Taxonomy" id="156173"/>
    <lineage>
        <taxon>Eukaryota</taxon>
        <taxon>Haptista</taxon>
        <taxon>Haptophyta</taxon>
        <taxon>Prymnesiophyceae</taxon>
        <taxon>Prymnesiales</taxon>
        <taxon>Prymnesiaceae</taxon>
        <taxon>Haptolina</taxon>
    </lineage>
</organism>
<gene>
    <name evidence="2" type="ORF">CBRE1094_LOCUS11836</name>
</gene>
<accession>A0A7S2G9W9</accession>
<feature type="region of interest" description="Disordered" evidence="1">
    <location>
        <begin position="43"/>
        <end position="125"/>
    </location>
</feature>
<dbReference type="EMBL" id="HBGU01021629">
    <property type="protein sequence ID" value="CAD9436447.1"/>
    <property type="molecule type" value="Transcribed_RNA"/>
</dbReference>
<reference evidence="2" key="1">
    <citation type="submission" date="2021-01" db="EMBL/GenBank/DDBJ databases">
        <authorList>
            <person name="Corre E."/>
            <person name="Pelletier E."/>
            <person name="Niang G."/>
            <person name="Scheremetjew M."/>
            <person name="Finn R."/>
            <person name="Kale V."/>
            <person name="Holt S."/>
            <person name="Cochrane G."/>
            <person name="Meng A."/>
            <person name="Brown T."/>
            <person name="Cohen L."/>
        </authorList>
    </citation>
    <scope>NUCLEOTIDE SEQUENCE</scope>
    <source>
        <strain evidence="2">UTEX LB 985</strain>
    </source>
</reference>
<name>A0A7S2G9W9_9EUKA</name>
<sequence>MSPIKVAEATARARSNQAPIRYTVSDSAVDAVKPPTFFATGKAATFGGVAPSPPTDMSSSTKLKLEEEEPTMPATVGNAPAKSASAAVGSMPPTVGNAPRPKSSAASKWLWKGAQEQMPIKKPPP</sequence>
<evidence type="ECO:0000256" key="1">
    <source>
        <dbReference type="SAM" id="MobiDB-lite"/>
    </source>
</evidence>